<gene>
    <name evidence="3" type="ORF">D0907_20620</name>
</gene>
<evidence type="ECO:0000313" key="4">
    <source>
        <dbReference type="Proteomes" id="UP000264605"/>
    </source>
</evidence>
<geneLocation type="plasmid" evidence="3 4">
    <name>unnamed2</name>
</geneLocation>
<evidence type="ECO:0000259" key="2">
    <source>
        <dbReference type="Pfam" id="PF13657"/>
    </source>
</evidence>
<protein>
    <recommendedName>
        <fullName evidence="2">HipA N-terminal subdomain 1 domain-containing protein</fullName>
    </recommendedName>
</protein>
<evidence type="ECO:0000313" key="3">
    <source>
        <dbReference type="EMBL" id="AXV67809.1"/>
    </source>
</evidence>
<dbReference type="KEGG" id="pdj:D0907_20620"/>
<accession>A0AAD0WER1</accession>
<dbReference type="AlphaFoldDB" id="A0AAD0WER1"/>
<feature type="domain" description="HipA N-terminal subdomain 1" evidence="2">
    <location>
        <begin position="6"/>
        <end position="106"/>
    </location>
</feature>
<evidence type="ECO:0000256" key="1">
    <source>
        <dbReference type="SAM" id="MobiDB-lite"/>
    </source>
</evidence>
<sequence length="163" mass="17982">MMNRSLTVFVSTKKMGELKDVNGFWAFEYAQEWVNSDKNFSLSPDIPIQNEMTLDTGTKRPVQSFFDNLLPEENARKLLAKDAQVDHSDSFALLEVSGIESAGALIMLPEGSVMPEPSAEPLELSALSERIKALPKAPLNKRQGSRMSLAGAQRELPSDIDSL</sequence>
<feature type="region of interest" description="Disordered" evidence="1">
    <location>
        <begin position="135"/>
        <end position="163"/>
    </location>
</feature>
<dbReference type="NCBIfam" id="TIGR03071">
    <property type="entry name" value="couple_hipA"/>
    <property type="match status" value="1"/>
</dbReference>
<dbReference type="EMBL" id="CP032092">
    <property type="protein sequence ID" value="AXV67809.1"/>
    <property type="molecule type" value="Genomic_DNA"/>
</dbReference>
<reference evidence="3 4" key="1">
    <citation type="submission" date="2018-08" db="EMBL/GenBank/DDBJ databases">
        <title>Draft genome sequence of Pseudoalteromonas donghaensis HJ51.</title>
        <authorList>
            <person name="Oh J."/>
            <person name="Roh D."/>
        </authorList>
    </citation>
    <scope>NUCLEOTIDE SEQUENCE [LARGE SCALE GENOMIC DNA]</scope>
    <source>
        <strain evidence="3 4">HJ51</strain>
        <plasmid evidence="3 4">unnamed2</plasmid>
    </source>
</reference>
<keyword evidence="3" id="KW-0614">Plasmid</keyword>
<organism evidence="3 4">
    <name type="scientific">Pseudoalteromonas lipolytica</name>
    <dbReference type="NCBI Taxonomy" id="570156"/>
    <lineage>
        <taxon>Bacteria</taxon>
        <taxon>Pseudomonadati</taxon>
        <taxon>Pseudomonadota</taxon>
        <taxon>Gammaproteobacteria</taxon>
        <taxon>Alteromonadales</taxon>
        <taxon>Pseudoalteromonadaceae</taxon>
        <taxon>Pseudoalteromonas</taxon>
    </lineage>
</organism>
<dbReference type="Pfam" id="PF13657">
    <property type="entry name" value="Couple_hipA"/>
    <property type="match status" value="1"/>
</dbReference>
<dbReference type="Proteomes" id="UP000264605">
    <property type="component" value="Plasmid unnamed2"/>
</dbReference>
<name>A0AAD0WER1_9GAMM</name>
<proteinExistence type="predicted"/>
<dbReference type="InterPro" id="IPR017508">
    <property type="entry name" value="HipA_N1"/>
</dbReference>